<keyword evidence="1" id="KW-0378">Hydrolase</keyword>
<protein>
    <submittedName>
        <fullName evidence="3">Pimeloyl-ACP methyl ester carboxylesterase</fullName>
    </submittedName>
</protein>
<dbReference type="EMBL" id="FMAU01000005">
    <property type="protein sequence ID" value="SCC28310.1"/>
    <property type="molecule type" value="Genomic_DNA"/>
</dbReference>
<dbReference type="Pfam" id="PF00561">
    <property type="entry name" value="Abhydrolase_1"/>
    <property type="match status" value="1"/>
</dbReference>
<feature type="domain" description="AB hydrolase-1" evidence="2">
    <location>
        <begin position="21"/>
        <end position="122"/>
    </location>
</feature>
<dbReference type="GO" id="GO:0016787">
    <property type="term" value="F:hydrolase activity"/>
    <property type="evidence" value="ECO:0007669"/>
    <property type="project" value="UniProtKB-KW"/>
</dbReference>
<dbReference type="PANTHER" id="PTHR43798">
    <property type="entry name" value="MONOACYLGLYCEROL LIPASE"/>
    <property type="match status" value="1"/>
</dbReference>
<dbReference type="InterPro" id="IPR029058">
    <property type="entry name" value="AB_hydrolase_fold"/>
</dbReference>
<keyword evidence="4" id="KW-1185">Reference proteome</keyword>
<dbReference type="RefSeq" id="WP_058299602.1">
    <property type="nucleotide sequence ID" value="NZ_FMAU01000005.1"/>
</dbReference>
<evidence type="ECO:0000259" key="2">
    <source>
        <dbReference type="Pfam" id="PF00561"/>
    </source>
</evidence>
<proteinExistence type="predicted"/>
<evidence type="ECO:0000256" key="1">
    <source>
        <dbReference type="ARBA" id="ARBA00022801"/>
    </source>
</evidence>
<reference evidence="4" key="1">
    <citation type="submission" date="2016-08" db="EMBL/GenBank/DDBJ databases">
        <authorList>
            <person name="Varghese N."/>
            <person name="Submissions Spin"/>
        </authorList>
    </citation>
    <scope>NUCLEOTIDE SEQUENCE [LARGE SCALE GENOMIC DNA]</scope>
    <source>
        <strain evidence="4">SGD-1123</strain>
    </source>
</reference>
<dbReference type="Gene3D" id="3.40.50.1820">
    <property type="entry name" value="alpha/beta hydrolase"/>
    <property type="match status" value="1"/>
</dbReference>
<dbReference type="GO" id="GO:0016020">
    <property type="term" value="C:membrane"/>
    <property type="evidence" value="ECO:0007669"/>
    <property type="project" value="TreeGrafter"/>
</dbReference>
<evidence type="ECO:0000313" key="4">
    <source>
        <dbReference type="Proteomes" id="UP000181997"/>
    </source>
</evidence>
<name>A0A0V8HB61_9BACI</name>
<sequence length="256" mass="28764">MPSIPYQGSSLYFDDIGKGTPLLFIHPPGMGRAVFSKQHSLASHFRLIIPDLSGHGDSPTLKPFVSLNSFVDELLFLLDHLQLSTCVLLGYSAGGVIAQEFAAAYNERVSAMILIGAYPKVVHNKLKMMHLIGMKMVRHNPVRLAKIISKAHTKVKSERKELVLHMNKANPEVWYHFYKQSLCYDGIEKMNRCKVPLMLIYGEKSDWVNDQLECYKDCHPKKVYIIPGASHQIPTLHHDALNAILAGEVEGLVSFK</sequence>
<dbReference type="PRINTS" id="PR00111">
    <property type="entry name" value="ABHYDROLASE"/>
</dbReference>
<dbReference type="InterPro" id="IPR050266">
    <property type="entry name" value="AB_hydrolase_sf"/>
</dbReference>
<dbReference type="Proteomes" id="UP000181997">
    <property type="component" value="Unassembled WGS sequence"/>
</dbReference>
<dbReference type="InterPro" id="IPR000073">
    <property type="entry name" value="AB_hydrolase_1"/>
</dbReference>
<dbReference type="SUPFAM" id="SSF53474">
    <property type="entry name" value="alpha/beta-Hydrolases"/>
    <property type="match status" value="1"/>
</dbReference>
<dbReference type="AlphaFoldDB" id="A0A0V8HB61"/>
<accession>A0A0V8HB61</accession>
<organism evidence="3 4">
    <name type="scientific">[Bacillus] enclensis</name>
    <dbReference type="NCBI Taxonomy" id="1402860"/>
    <lineage>
        <taxon>Bacteria</taxon>
        <taxon>Bacillati</taxon>
        <taxon>Bacillota</taxon>
        <taxon>Bacilli</taxon>
        <taxon>Bacillales</taxon>
        <taxon>Bacillaceae</taxon>
        <taxon>Rossellomorea</taxon>
    </lineage>
</organism>
<dbReference type="OrthoDB" id="9805423at2"/>
<evidence type="ECO:0000313" key="3">
    <source>
        <dbReference type="EMBL" id="SCC28310.1"/>
    </source>
</evidence>
<gene>
    <name evidence="3" type="ORF">GA0061094_3679</name>
</gene>
<dbReference type="PANTHER" id="PTHR43798:SF31">
    <property type="entry name" value="AB HYDROLASE SUPERFAMILY PROTEIN YCLE"/>
    <property type="match status" value="1"/>
</dbReference>